<organism evidence="1 2">
    <name type="scientific">Stegodyphus mimosarum</name>
    <name type="common">African social velvet spider</name>
    <dbReference type="NCBI Taxonomy" id="407821"/>
    <lineage>
        <taxon>Eukaryota</taxon>
        <taxon>Metazoa</taxon>
        <taxon>Ecdysozoa</taxon>
        <taxon>Arthropoda</taxon>
        <taxon>Chelicerata</taxon>
        <taxon>Arachnida</taxon>
        <taxon>Araneae</taxon>
        <taxon>Araneomorphae</taxon>
        <taxon>Entelegynae</taxon>
        <taxon>Eresoidea</taxon>
        <taxon>Eresidae</taxon>
        <taxon>Stegodyphus</taxon>
    </lineage>
</organism>
<keyword evidence="2" id="KW-1185">Reference proteome</keyword>
<proteinExistence type="predicted"/>
<name>A0A087UCW5_STEMI</name>
<reference evidence="1 2" key="1">
    <citation type="submission" date="2013-11" db="EMBL/GenBank/DDBJ databases">
        <title>Genome sequencing of Stegodyphus mimosarum.</title>
        <authorList>
            <person name="Bechsgaard J."/>
        </authorList>
    </citation>
    <scope>NUCLEOTIDE SEQUENCE [LARGE SCALE GENOMIC DNA]</scope>
</reference>
<evidence type="ECO:0000313" key="2">
    <source>
        <dbReference type="Proteomes" id="UP000054359"/>
    </source>
</evidence>
<dbReference type="OrthoDB" id="6431360at2759"/>
<dbReference type="Proteomes" id="UP000054359">
    <property type="component" value="Unassembled WGS sequence"/>
</dbReference>
<gene>
    <name evidence="1" type="ORF">X975_05333</name>
</gene>
<protein>
    <submittedName>
        <fullName evidence="1">Uncharacterized protein</fullName>
    </submittedName>
</protein>
<evidence type="ECO:0000313" key="1">
    <source>
        <dbReference type="EMBL" id="KFM75204.1"/>
    </source>
</evidence>
<accession>A0A087UCW5</accession>
<sequence>MISPSFISDNPRGTAVAAFRLSTGHHCLAAHLHRIGISIFPALQFWILFADFAILEKTCFDVGALRGLTEESKYWEARALLRQ</sequence>
<feature type="non-terminal residue" evidence="1">
    <location>
        <position position="83"/>
    </location>
</feature>
<dbReference type="AlphaFoldDB" id="A0A087UCW5"/>
<dbReference type="EMBL" id="KK119261">
    <property type="protein sequence ID" value="KFM75204.1"/>
    <property type="molecule type" value="Genomic_DNA"/>
</dbReference>